<feature type="transmembrane region" description="Helical" evidence="4">
    <location>
        <begin position="52"/>
        <end position="72"/>
    </location>
</feature>
<evidence type="ECO:0000256" key="1">
    <source>
        <dbReference type="ARBA" id="ARBA00022692"/>
    </source>
</evidence>
<feature type="transmembrane region" description="Helical" evidence="4">
    <location>
        <begin position="370"/>
        <end position="393"/>
    </location>
</feature>
<dbReference type="InterPro" id="IPR011701">
    <property type="entry name" value="MFS"/>
</dbReference>
<keyword evidence="7" id="KW-1185">Reference proteome</keyword>
<dbReference type="CDD" id="cd17478">
    <property type="entry name" value="MFS_FsR"/>
    <property type="match status" value="1"/>
</dbReference>
<dbReference type="RefSeq" id="WP_046104058.1">
    <property type="nucleotide sequence ID" value="NZ_JZEY01000054.1"/>
</dbReference>
<dbReference type="InterPro" id="IPR020846">
    <property type="entry name" value="MFS_dom"/>
</dbReference>
<proteinExistence type="predicted"/>
<dbReference type="PANTHER" id="PTHR43129:SF1">
    <property type="entry name" value="FOSMIDOMYCIN RESISTANCE PROTEIN"/>
    <property type="match status" value="1"/>
</dbReference>
<keyword evidence="2 4" id="KW-1133">Transmembrane helix</keyword>
<dbReference type="AlphaFoldDB" id="A0A0F5FLB6"/>
<feature type="transmembrane region" description="Helical" evidence="4">
    <location>
        <begin position="219"/>
        <end position="239"/>
    </location>
</feature>
<dbReference type="PANTHER" id="PTHR43129">
    <property type="entry name" value="FOSMIDOMYCIN RESISTANCE PROTEIN"/>
    <property type="match status" value="1"/>
</dbReference>
<evidence type="ECO:0000256" key="3">
    <source>
        <dbReference type="ARBA" id="ARBA00023136"/>
    </source>
</evidence>
<feature type="transmembrane region" description="Helical" evidence="4">
    <location>
        <begin position="287"/>
        <end position="307"/>
    </location>
</feature>
<evidence type="ECO:0000256" key="4">
    <source>
        <dbReference type="SAM" id="Phobius"/>
    </source>
</evidence>
<sequence>MTSMSSVSAPSAPRTTLTIILAVSGAHLLNDLLQFLLPALYPLLKDTYNLSYLQIGLLTLGQQITACLLQPIFGLSGDLRPKPYWLALSMGIIAAGVALLAAANGFWLLFFASVILGTGSAIFHPEASRVARMASGGRLGFAQSLFQVGGNAGTALGPLAAALILLPLGQHSVAYFLGVAAIGLALLTYVGRWFVEHERQAATRPRPVVQKPALSRQRLILAFAIIGALLFSKFIYIEGLKSYYAFFLIEKFALTAQEAQFYLFAFLGAVAAGTFFGGPIGDRYGRLAVIWVSILGALPFTLALPYLDLFWTAVMSIMVGLILSSAFSAMVVYAQELVPGKVGMIAGFIFGFAFGIGALGAAAMGALADWIGMITVFQICAFLPVLGILTILLPRTAELHPERASA</sequence>
<dbReference type="Gene3D" id="1.20.1250.20">
    <property type="entry name" value="MFS general substrate transporter like domains"/>
    <property type="match status" value="2"/>
</dbReference>
<evidence type="ECO:0000313" key="7">
    <source>
        <dbReference type="Proteomes" id="UP000033649"/>
    </source>
</evidence>
<accession>A0A0F5FLB6</accession>
<feature type="transmembrane region" description="Helical" evidence="4">
    <location>
        <begin position="107"/>
        <end position="124"/>
    </location>
</feature>
<evidence type="ECO:0000313" key="6">
    <source>
        <dbReference type="EMBL" id="KKB09365.1"/>
    </source>
</evidence>
<name>A0A0F5FLB6_9HYPH</name>
<dbReference type="PROSITE" id="PS50850">
    <property type="entry name" value="MFS"/>
    <property type="match status" value="1"/>
</dbReference>
<dbReference type="GO" id="GO:0022857">
    <property type="term" value="F:transmembrane transporter activity"/>
    <property type="evidence" value="ECO:0007669"/>
    <property type="project" value="InterPro"/>
</dbReference>
<feature type="transmembrane region" description="Helical" evidence="4">
    <location>
        <begin position="345"/>
        <end position="364"/>
    </location>
</feature>
<dbReference type="Pfam" id="PF07690">
    <property type="entry name" value="MFS_1"/>
    <property type="match status" value="2"/>
</dbReference>
<comment type="caution">
    <text evidence="6">The sequence shown here is derived from an EMBL/GenBank/DDBJ whole genome shotgun (WGS) entry which is preliminary data.</text>
</comment>
<evidence type="ECO:0000256" key="2">
    <source>
        <dbReference type="ARBA" id="ARBA00022989"/>
    </source>
</evidence>
<dbReference type="EMBL" id="JZEY01000054">
    <property type="protein sequence ID" value="KKB09365.1"/>
    <property type="molecule type" value="Genomic_DNA"/>
</dbReference>
<dbReference type="OrthoDB" id="9770492at2"/>
<dbReference type="Proteomes" id="UP000033649">
    <property type="component" value="Unassembled WGS sequence"/>
</dbReference>
<dbReference type="GO" id="GO:0005886">
    <property type="term" value="C:plasma membrane"/>
    <property type="evidence" value="ECO:0007669"/>
    <property type="project" value="TreeGrafter"/>
</dbReference>
<dbReference type="PATRIC" id="fig|429727.3.peg.1102"/>
<feature type="transmembrane region" description="Helical" evidence="4">
    <location>
        <begin position="174"/>
        <end position="195"/>
    </location>
</feature>
<dbReference type="SUPFAM" id="SSF103473">
    <property type="entry name" value="MFS general substrate transporter"/>
    <property type="match status" value="1"/>
</dbReference>
<feature type="domain" description="Major facilitator superfamily (MFS) profile" evidence="5">
    <location>
        <begin position="19"/>
        <end position="399"/>
    </location>
</feature>
<feature type="transmembrane region" description="Helical" evidence="4">
    <location>
        <begin position="145"/>
        <end position="168"/>
    </location>
</feature>
<organism evidence="6 7">
    <name type="scientific">Devosia chinhatensis</name>
    <dbReference type="NCBI Taxonomy" id="429727"/>
    <lineage>
        <taxon>Bacteria</taxon>
        <taxon>Pseudomonadati</taxon>
        <taxon>Pseudomonadota</taxon>
        <taxon>Alphaproteobacteria</taxon>
        <taxon>Hyphomicrobiales</taxon>
        <taxon>Devosiaceae</taxon>
        <taxon>Devosia</taxon>
    </lineage>
</organism>
<protein>
    <submittedName>
        <fullName evidence="6">Fosmidomycin resistance protein</fullName>
    </submittedName>
</protein>
<reference evidence="6 7" key="1">
    <citation type="submission" date="2015-03" db="EMBL/GenBank/DDBJ databases">
        <authorList>
            <person name="Hassan Y."/>
            <person name="Lepp D."/>
            <person name="Li X.-Z."/>
            <person name="Zhou T."/>
        </authorList>
    </citation>
    <scope>NUCLEOTIDE SEQUENCE [LARGE SCALE GENOMIC DNA]</scope>
    <source>
        <strain evidence="6 7">IPL18</strain>
    </source>
</reference>
<dbReference type="InterPro" id="IPR036259">
    <property type="entry name" value="MFS_trans_sf"/>
</dbReference>
<gene>
    <name evidence="6" type="ORF">VE26_05330</name>
</gene>
<dbReference type="STRING" id="429727.VE26_05330"/>
<feature type="transmembrane region" description="Helical" evidence="4">
    <location>
        <begin position="313"/>
        <end position="333"/>
    </location>
</feature>
<feature type="transmembrane region" description="Helical" evidence="4">
    <location>
        <begin position="259"/>
        <end position="280"/>
    </location>
</feature>
<evidence type="ECO:0000259" key="5">
    <source>
        <dbReference type="PROSITE" id="PS50850"/>
    </source>
</evidence>
<keyword evidence="1 4" id="KW-0812">Transmembrane</keyword>
<keyword evidence="3 4" id="KW-0472">Membrane</keyword>